<keyword evidence="5" id="KW-1185">Reference proteome</keyword>
<dbReference type="Pfam" id="PF02563">
    <property type="entry name" value="Poly_export"/>
    <property type="match status" value="1"/>
</dbReference>
<dbReference type="GO" id="GO:0015159">
    <property type="term" value="F:polysaccharide transmembrane transporter activity"/>
    <property type="evidence" value="ECO:0007669"/>
    <property type="project" value="InterPro"/>
</dbReference>
<keyword evidence="2" id="KW-0472">Membrane</keyword>
<keyword evidence="4" id="KW-0762">Sugar transport</keyword>
<feature type="domain" description="Polysaccharide export protein N-terminal" evidence="3">
    <location>
        <begin position="44"/>
        <end position="143"/>
    </location>
</feature>
<dbReference type="EMBL" id="CP025791">
    <property type="protein sequence ID" value="AUP78187.1"/>
    <property type="molecule type" value="Genomic_DNA"/>
</dbReference>
<evidence type="ECO:0000256" key="2">
    <source>
        <dbReference type="SAM" id="Phobius"/>
    </source>
</evidence>
<dbReference type="PANTHER" id="PTHR33619">
    <property type="entry name" value="POLYSACCHARIDE EXPORT PROTEIN GFCE-RELATED"/>
    <property type="match status" value="1"/>
</dbReference>
<dbReference type="PROSITE" id="PS51257">
    <property type="entry name" value="PROKAR_LIPOPROTEIN"/>
    <property type="match status" value="1"/>
</dbReference>
<name>A0A2K9PNM1_9FLAO</name>
<evidence type="ECO:0000256" key="1">
    <source>
        <dbReference type="ARBA" id="ARBA00022729"/>
    </source>
</evidence>
<keyword evidence="4" id="KW-0813">Transport</keyword>
<dbReference type="PANTHER" id="PTHR33619:SF3">
    <property type="entry name" value="POLYSACCHARIDE EXPORT PROTEIN GFCE-RELATED"/>
    <property type="match status" value="1"/>
</dbReference>
<keyword evidence="2" id="KW-1133">Transmembrane helix</keyword>
<keyword evidence="2" id="KW-0812">Transmembrane</keyword>
<sequence>MKKCFFVTIMVIGAVLVSCVPYKDTVYFQNKSKATDSTQVIVEKQKPYRVQINDILNIRIKAAKQETVSIFNPIGEGNLNADSQERAYFDGFTVDLHGNIRLPKLGNINVLGFTTDEIKQIVEKKLLETEYKAANDIFVTVKLTGLQYTATGEVGNKGTSILFKERVNVFEALANSGDILDTGDKKDVLIIRQFPQGQKIFHLDLTDVAVMNSPYYYIQPNDMIYVKPIKQKSWGTGTNALQNIGALATVVSLITTTVLLLNRI</sequence>
<proteinExistence type="predicted"/>
<dbReference type="AlphaFoldDB" id="A0A2K9PNM1"/>
<evidence type="ECO:0000259" key="3">
    <source>
        <dbReference type="Pfam" id="PF02563"/>
    </source>
</evidence>
<dbReference type="Proteomes" id="UP000235826">
    <property type="component" value="Chromosome"/>
</dbReference>
<dbReference type="InterPro" id="IPR003715">
    <property type="entry name" value="Poly_export_N"/>
</dbReference>
<protein>
    <submittedName>
        <fullName evidence="4">Sugar transporter</fullName>
    </submittedName>
</protein>
<keyword evidence="1" id="KW-0732">Signal</keyword>
<feature type="transmembrane region" description="Helical" evidence="2">
    <location>
        <begin position="240"/>
        <end position="261"/>
    </location>
</feature>
<gene>
    <name evidence="4" type="ORF">C1H87_05435</name>
</gene>
<reference evidence="4 5" key="1">
    <citation type="submission" date="2018-01" db="EMBL/GenBank/DDBJ databases">
        <title>Complete genome sequence of Flavivirga eckloniae ECD14 isolated from seaweed Ecklonia cava.</title>
        <authorList>
            <person name="Lee J.H."/>
            <person name="Baik K.S."/>
            <person name="Seong C.N."/>
        </authorList>
    </citation>
    <scope>NUCLEOTIDE SEQUENCE [LARGE SCALE GENOMIC DNA]</scope>
    <source>
        <strain evidence="4 5">ECD14</strain>
    </source>
</reference>
<dbReference type="Gene3D" id="3.10.560.10">
    <property type="entry name" value="Outer membrane lipoprotein wza domain like"/>
    <property type="match status" value="1"/>
</dbReference>
<dbReference type="KEGG" id="fek:C1H87_05435"/>
<evidence type="ECO:0000313" key="4">
    <source>
        <dbReference type="EMBL" id="AUP78187.1"/>
    </source>
</evidence>
<dbReference type="InterPro" id="IPR049712">
    <property type="entry name" value="Poly_export"/>
</dbReference>
<dbReference type="Gene3D" id="3.30.1950.10">
    <property type="entry name" value="wza like domain"/>
    <property type="match status" value="1"/>
</dbReference>
<evidence type="ECO:0000313" key="5">
    <source>
        <dbReference type="Proteomes" id="UP000235826"/>
    </source>
</evidence>
<accession>A0A2K9PNM1</accession>
<dbReference type="RefSeq" id="WP_102754845.1">
    <property type="nucleotide sequence ID" value="NZ_CP025791.1"/>
</dbReference>
<dbReference type="OrthoDB" id="1445882at2"/>
<organism evidence="4 5">
    <name type="scientific">Flavivirga eckloniae</name>
    <dbReference type="NCBI Taxonomy" id="1803846"/>
    <lineage>
        <taxon>Bacteria</taxon>
        <taxon>Pseudomonadati</taxon>
        <taxon>Bacteroidota</taxon>
        <taxon>Flavobacteriia</taxon>
        <taxon>Flavobacteriales</taxon>
        <taxon>Flavobacteriaceae</taxon>
        <taxon>Flavivirga</taxon>
    </lineage>
</organism>